<comment type="caution">
    <text evidence="1">The sequence shown here is derived from an EMBL/GenBank/DDBJ whole genome shotgun (WGS) entry which is preliminary data.</text>
</comment>
<keyword evidence="2" id="KW-1185">Reference proteome</keyword>
<organism evidence="1 2">
    <name type="scientific">Ancylostoma ceylanicum</name>
    <dbReference type="NCBI Taxonomy" id="53326"/>
    <lineage>
        <taxon>Eukaryota</taxon>
        <taxon>Metazoa</taxon>
        <taxon>Ecdysozoa</taxon>
        <taxon>Nematoda</taxon>
        <taxon>Chromadorea</taxon>
        <taxon>Rhabditida</taxon>
        <taxon>Rhabditina</taxon>
        <taxon>Rhabditomorpha</taxon>
        <taxon>Strongyloidea</taxon>
        <taxon>Ancylostomatidae</taxon>
        <taxon>Ancylostomatinae</taxon>
        <taxon>Ancylostoma</taxon>
    </lineage>
</organism>
<evidence type="ECO:0000313" key="1">
    <source>
        <dbReference type="EMBL" id="EYB81638.1"/>
    </source>
</evidence>
<sequence length="69" mass="8181">MSVLVLPITKSSLMYRLYNSISDVKVFFFNVIQKYYSHLRCNHVSHRYSTSLHVNFIVEAEDIATEYDF</sequence>
<dbReference type="AlphaFoldDB" id="A0A016RTI9"/>
<dbReference type="EMBL" id="JARK01001714">
    <property type="protein sequence ID" value="EYB81638.1"/>
    <property type="molecule type" value="Genomic_DNA"/>
</dbReference>
<protein>
    <submittedName>
        <fullName evidence="1">Uncharacterized protein</fullName>
    </submittedName>
</protein>
<dbReference type="Proteomes" id="UP000024635">
    <property type="component" value="Unassembled WGS sequence"/>
</dbReference>
<proteinExistence type="predicted"/>
<accession>A0A016RTI9</accession>
<gene>
    <name evidence="1" type="primary">Acey_s0378.g308</name>
    <name evidence="1" type="ORF">Y032_0378g308</name>
</gene>
<reference evidence="2" key="1">
    <citation type="journal article" date="2015" name="Nat. Genet.">
        <title>The genome and transcriptome of the zoonotic hookworm Ancylostoma ceylanicum identify infection-specific gene families.</title>
        <authorList>
            <person name="Schwarz E.M."/>
            <person name="Hu Y."/>
            <person name="Antoshechkin I."/>
            <person name="Miller M.M."/>
            <person name="Sternberg P.W."/>
            <person name="Aroian R.V."/>
        </authorList>
    </citation>
    <scope>NUCLEOTIDE SEQUENCE</scope>
    <source>
        <strain evidence="2">HY135</strain>
    </source>
</reference>
<evidence type="ECO:0000313" key="2">
    <source>
        <dbReference type="Proteomes" id="UP000024635"/>
    </source>
</evidence>
<name>A0A016RTI9_9BILA</name>